<evidence type="ECO:0000313" key="3">
    <source>
        <dbReference type="Proteomes" id="UP000512043"/>
    </source>
</evidence>
<gene>
    <name evidence="2" type="ORF">HV164_05295</name>
</gene>
<dbReference type="EMBL" id="CP056597">
    <property type="protein sequence ID" value="QLY35969.1"/>
    <property type="molecule type" value="Genomic_DNA"/>
</dbReference>
<dbReference type="RefSeq" id="WP_097443996.1">
    <property type="nucleotide sequence ID" value="NZ_CP056597.1"/>
</dbReference>
<organism evidence="2 3">
    <name type="scientific">Citrobacter freundii</name>
    <dbReference type="NCBI Taxonomy" id="546"/>
    <lineage>
        <taxon>Bacteria</taxon>
        <taxon>Pseudomonadati</taxon>
        <taxon>Pseudomonadota</taxon>
        <taxon>Gammaproteobacteria</taxon>
        <taxon>Enterobacterales</taxon>
        <taxon>Enterobacteriaceae</taxon>
        <taxon>Citrobacter</taxon>
        <taxon>Citrobacter freundii complex</taxon>
    </lineage>
</organism>
<name>A0ABD7AVA0_CITFR</name>
<accession>A0ABD7AVA0</accession>
<evidence type="ECO:0000259" key="1">
    <source>
        <dbReference type="Pfam" id="PF11726"/>
    </source>
</evidence>
<proteinExistence type="predicted"/>
<sequence>MSSDMDYNQHYIKRIHETLQRCLHEYPRTFVLRIDLRLPDENYAEYLEDSTLMTRFMESLKSQIKFTQKRKIKQGKRVHHSKVRYVWAREFGEEKGKKHYHVALMLNNDAWYAAGTYYPKQGQYVHCLGLMIMDAWIRALKLHAQQDYQNKYYPLIEFVHEGDFNLNSNGEHFTWHYDTIMRRLSYLAKRFSKDNSDEHRNFGCSQS</sequence>
<evidence type="ECO:0000313" key="2">
    <source>
        <dbReference type="EMBL" id="QLY35969.1"/>
    </source>
</evidence>
<dbReference type="Proteomes" id="UP000512043">
    <property type="component" value="Chromosome"/>
</dbReference>
<protein>
    <submittedName>
        <fullName evidence="2">Inovirus Gp2 family protein</fullName>
    </submittedName>
</protein>
<feature type="domain" description="YagK/YfjJ C-terminal" evidence="1">
    <location>
        <begin position="23"/>
        <end position="205"/>
    </location>
</feature>
<dbReference type="Pfam" id="PF11726">
    <property type="entry name" value="YagK_YfjJ_C"/>
    <property type="match status" value="1"/>
</dbReference>
<reference evidence="3" key="1">
    <citation type="submission" date="2020-06" db="EMBL/GenBank/DDBJ databases">
        <title>REHAB project genomes.</title>
        <authorList>
            <person name="Shaw L.P."/>
        </authorList>
    </citation>
    <scope>NUCLEOTIDE SEQUENCE [LARGE SCALE GENOMIC DNA]</scope>
    <source>
        <strain evidence="3">RHBSTW-00334</strain>
    </source>
</reference>
<dbReference type="InterPro" id="IPR057271">
    <property type="entry name" value="YagK_YfjJ_C"/>
</dbReference>
<dbReference type="AlphaFoldDB" id="A0ABD7AVA0"/>